<dbReference type="InterPro" id="IPR005263">
    <property type="entry name" value="DapA"/>
</dbReference>
<dbReference type="GO" id="GO:0008840">
    <property type="term" value="F:4-hydroxy-tetrahydrodipicolinate synthase activity"/>
    <property type="evidence" value="ECO:0007669"/>
    <property type="project" value="UniProtKB-UniRule"/>
</dbReference>
<dbReference type="SMART" id="SM01130">
    <property type="entry name" value="DHDPS"/>
    <property type="match status" value="1"/>
</dbReference>
<keyword evidence="7 12" id="KW-0220">Diaminopimelate biosynthesis</keyword>
<dbReference type="InterPro" id="IPR013785">
    <property type="entry name" value="Aldolase_TIM"/>
</dbReference>
<feature type="binding site" evidence="12 15">
    <location>
        <position position="205"/>
    </location>
    <ligand>
        <name>pyruvate</name>
        <dbReference type="ChEBI" id="CHEBI:15361"/>
    </ligand>
</feature>
<sequence length="295" mass="31864">MHTSFTGVWVPIVTPFAPGDPTCIDHAALARLAQHLAGEGISGLVVGATTGEGILLQPGEQEALLATLRAAVPQLLLVMGLSSASTHDAVLRARALSPLQPDGLLVTPPLYVRPSQEGIRRHVEAVTESADLPVLVYNIPYRTGCQVELETLQQLALDPRVVGLKECGGSLERMQRLVNETPLRILSGDDAQNFMALCLGAHGVIAASAHVMPRWHVQMQALVRDNQWQQARHIADALQPVIRDLFAELSPAPLKALLHADGWCAPEVRLPFLPISAGLHARLMTQRQALLSHTF</sequence>
<keyword evidence="10 12" id="KW-0704">Schiff base</keyword>
<dbReference type="HAMAP" id="MF_00418">
    <property type="entry name" value="DapA"/>
    <property type="match status" value="1"/>
</dbReference>
<reference evidence="16 17" key="1">
    <citation type="journal article" date="2010" name="Int. J. Syst. Evol. Microbiol.">
        <title>Reclassification of Herbaspirillum putei as a later heterotypic synonym of Herbaspirillum huttiense, with the description of H. huttiense subsp. huttiense subsp. nov. and H. huttiense subsp. putei subsp. nov., comb. nov., and description of Herbaspirillum aquaticum sp. nov.</title>
        <authorList>
            <person name="Dobritsa A.P."/>
            <person name="Reddy M.C."/>
            <person name="Samadpour M."/>
        </authorList>
    </citation>
    <scope>NUCLEOTIDE SEQUENCE [LARGE SCALE GENOMIC DNA]</scope>
    <source>
        <strain evidence="16 17">IEH 4430</strain>
    </source>
</reference>
<comment type="similarity">
    <text evidence="3 12 13">Belongs to the DapA family.</text>
</comment>
<feature type="active site" description="Proton donor/acceptor" evidence="12 14">
    <location>
        <position position="137"/>
    </location>
</feature>
<evidence type="ECO:0000313" key="17">
    <source>
        <dbReference type="Proteomes" id="UP000214747"/>
    </source>
</evidence>
<evidence type="ECO:0000256" key="6">
    <source>
        <dbReference type="ARBA" id="ARBA00022605"/>
    </source>
</evidence>
<dbReference type="InterPro" id="IPR020625">
    <property type="entry name" value="Schiff_base-form_aldolases_AS"/>
</dbReference>
<protein>
    <recommendedName>
        <fullName evidence="4 12">4-hydroxy-tetrahydrodipicolinate synthase</fullName>
        <shortName evidence="12">HTPA synthase</shortName>
        <ecNumber evidence="4 12">4.3.3.7</ecNumber>
    </recommendedName>
</protein>
<dbReference type="PRINTS" id="PR00146">
    <property type="entry name" value="DHPICSNTHASE"/>
</dbReference>
<dbReference type="Proteomes" id="UP000214747">
    <property type="component" value="Unassembled WGS sequence"/>
</dbReference>
<evidence type="ECO:0000256" key="9">
    <source>
        <dbReference type="ARBA" id="ARBA00023239"/>
    </source>
</evidence>
<dbReference type="AlphaFoldDB" id="A0A225STB1"/>
<evidence type="ECO:0000256" key="13">
    <source>
        <dbReference type="PIRNR" id="PIRNR001365"/>
    </source>
</evidence>
<dbReference type="UniPathway" id="UPA00034">
    <property type="reaction ID" value="UER00017"/>
</dbReference>
<keyword evidence="9 12" id="KW-0456">Lyase</keyword>
<comment type="catalytic activity">
    <reaction evidence="11 12">
        <text>L-aspartate 4-semialdehyde + pyruvate = (2S,4S)-4-hydroxy-2,3,4,5-tetrahydrodipicolinate + H2O + H(+)</text>
        <dbReference type="Rhea" id="RHEA:34171"/>
        <dbReference type="ChEBI" id="CHEBI:15361"/>
        <dbReference type="ChEBI" id="CHEBI:15377"/>
        <dbReference type="ChEBI" id="CHEBI:15378"/>
        <dbReference type="ChEBI" id="CHEBI:67139"/>
        <dbReference type="ChEBI" id="CHEBI:537519"/>
        <dbReference type="EC" id="4.3.3.7"/>
    </reaction>
</comment>
<feature type="site" description="Part of a proton relay during catalysis" evidence="12">
    <location>
        <position position="49"/>
    </location>
</feature>
<evidence type="ECO:0000256" key="10">
    <source>
        <dbReference type="ARBA" id="ARBA00023270"/>
    </source>
</evidence>
<evidence type="ECO:0000256" key="15">
    <source>
        <dbReference type="PIRSR" id="PIRSR001365-2"/>
    </source>
</evidence>
<dbReference type="Pfam" id="PF00701">
    <property type="entry name" value="DHDPS"/>
    <property type="match status" value="1"/>
</dbReference>
<comment type="subcellular location">
    <subcellularLocation>
        <location evidence="12">Cytoplasm</location>
    </subcellularLocation>
</comment>
<evidence type="ECO:0000313" key="16">
    <source>
        <dbReference type="EMBL" id="OWY34311.1"/>
    </source>
</evidence>
<evidence type="ECO:0000256" key="3">
    <source>
        <dbReference type="ARBA" id="ARBA00007592"/>
    </source>
</evidence>
<evidence type="ECO:0000256" key="8">
    <source>
        <dbReference type="ARBA" id="ARBA00023154"/>
    </source>
</evidence>
<keyword evidence="5 12" id="KW-0963">Cytoplasm</keyword>
<feature type="active site" description="Schiff-base intermediate with substrate" evidence="12 14">
    <location>
        <position position="165"/>
    </location>
</feature>
<evidence type="ECO:0000256" key="5">
    <source>
        <dbReference type="ARBA" id="ARBA00022490"/>
    </source>
</evidence>
<dbReference type="PROSITE" id="PS00666">
    <property type="entry name" value="DHDPS_2"/>
    <property type="match status" value="1"/>
</dbReference>
<evidence type="ECO:0000256" key="1">
    <source>
        <dbReference type="ARBA" id="ARBA00003294"/>
    </source>
</evidence>
<comment type="function">
    <text evidence="1 12">Catalyzes the condensation of (S)-aspartate-beta-semialdehyde [(S)-ASA] and pyruvate to 4-hydroxy-tetrahydrodipicolinate (HTPA).</text>
</comment>
<dbReference type="PIRSF" id="PIRSF001365">
    <property type="entry name" value="DHDPS"/>
    <property type="match status" value="1"/>
</dbReference>
<keyword evidence="6 12" id="KW-0028">Amino-acid biosynthesis</keyword>
<keyword evidence="17" id="KW-1185">Reference proteome</keyword>
<evidence type="ECO:0000256" key="7">
    <source>
        <dbReference type="ARBA" id="ARBA00022915"/>
    </source>
</evidence>
<dbReference type="PANTHER" id="PTHR12128:SF66">
    <property type="entry name" value="4-HYDROXY-2-OXOGLUTARATE ALDOLASE, MITOCHONDRIAL"/>
    <property type="match status" value="1"/>
</dbReference>
<dbReference type="GO" id="GO:0009089">
    <property type="term" value="P:lysine biosynthetic process via diaminopimelate"/>
    <property type="evidence" value="ECO:0007669"/>
    <property type="project" value="UniProtKB-UniRule"/>
</dbReference>
<name>A0A225STB1_9BURK</name>
<comment type="subunit">
    <text evidence="12">Homotetramer; dimer of dimers.</text>
</comment>
<dbReference type="EMBL" id="NJGV01000010">
    <property type="protein sequence ID" value="OWY34311.1"/>
    <property type="molecule type" value="Genomic_DNA"/>
</dbReference>
<organism evidence="16 17">
    <name type="scientific">Herbaspirillum aquaticum</name>
    <dbReference type="NCBI Taxonomy" id="568783"/>
    <lineage>
        <taxon>Bacteria</taxon>
        <taxon>Pseudomonadati</taxon>
        <taxon>Pseudomonadota</taxon>
        <taxon>Betaproteobacteria</taxon>
        <taxon>Burkholderiales</taxon>
        <taxon>Oxalobacteraceae</taxon>
        <taxon>Herbaspirillum</taxon>
    </lineage>
</organism>
<evidence type="ECO:0000256" key="14">
    <source>
        <dbReference type="PIRSR" id="PIRSR001365-1"/>
    </source>
</evidence>
<dbReference type="Gene3D" id="3.20.20.70">
    <property type="entry name" value="Aldolase class I"/>
    <property type="match status" value="1"/>
</dbReference>
<evidence type="ECO:0000256" key="12">
    <source>
        <dbReference type="HAMAP-Rule" id="MF_00418"/>
    </source>
</evidence>
<evidence type="ECO:0000256" key="11">
    <source>
        <dbReference type="ARBA" id="ARBA00047836"/>
    </source>
</evidence>
<dbReference type="InterPro" id="IPR002220">
    <property type="entry name" value="DapA-like"/>
</dbReference>
<dbReference type="RefSeq" id="WP_088755520.1">
    <property type="nucleotide sequence ID" value="NZ_NJGV01000010.1"/>
</dbReference>
<comment type="pathway">
    <text evidence="2 12">Amino-acid biosynthesis; L-lysine biosynthesis via DAP pathway; (S)-tetrahydrodipicolinate from L-aspartate: step 3/4.</text>
</comment>
<gene>
    <name evidence="12 16" type="primary">dapA</name>
    <name evidence="16" type="ORF">CEJ45_13055</name>
</gene>
<dbReference type="EC" id="4.3.3.7" evidence="4 12"/>
<evidence type="ECO:0000256" key="4">
    <source>
        <dbReference type="ARBA" id="ARBA00012086"/>
    </source>
</evidence>
<feature type="binding site" evidence="12 15">
    <location>
        <position position="50"/>
    </location>
    <ligand>
        <name>pyruvate</name>
        <dbReference type="ChEBI" id="CHEBI:15361"/>
    </ligand>
</feature>
<dbReference type="CDD" id="cd00950">
    <property type="entry name" value="DHDPS"/>
    <property type="match status" value="1"/>
</dbReference>
<dbReference type="GO" id="GO:0019877">
    <property type="term" value="P:diaminopimelate biosynthetic process"/>
    <property type="evidence" value="ECO:0007669"/>
    <property type="project" value="UniProtKB-UniRule"/>
</dbReference>
<dbReference type="GO" id="GO:0005737">
    <property type="term" value="C:cytoplasm"/>
    <property type="evidence" value="ECO:0007669"/>
    <property type="project" value="UniProtKB-SubCell"/>
</dbReference>
<proteinExistence type="inferred from homology"/>
<comment type="caution">
    <text evidence="16">The sequence shown here is derived from an EMBL/GenBank/DDBJ whole genome shotgun (WGS) entry which is preliminary data.</text>
</comment>
<dbReference type="SUPFAM" id="SSF51569">
    <property type="entry name" value="Aldolase"/>
    <property type="match status" value="1"/>
</dbReference>
<accession>A0A225STB1</accession>
<evidence type="ECO:0000256" key="2">
    <source>
        <dbReference type="ARBA" id="ARBA00005120"/>
    </source>
</evidence>
<feature type="site" description="Part of a proton relay during catalysis" evidence="12">
    <location>
        <position position="111"/>
    </location>
</feature>
<keyword evidence="8 12" id="KW-0457">Lysine biosynthesis</keyword>
<dbReference type="PANTHER" id="PTHR12128">
    <property type="entry name" value="DIHYDRODIPICOLINATE SYNTHASE"/>
    <property type="match status" value="1"/>
</dbReference>
<comment type="caution">
    <text evidence="12">Was originally thought to be a dihydrodipicolinate synthase (DHDPS), catalyzing the condensation of (S)-aspartate-beta-semialdehyde [(S)-ASA] and pyruvate to dihydrodipicolinate (DHDP). However, it was shown in E.coli that the product of the enzymatic reaction is not dihydrodipicolinate but in fact (4S)-4-hydroxy-2,3,4,5-tetrahydro-(2S)-dipicolinic acid (HTPA), and that the consecutive dehydration reaction leading to DHDP is not spontaneous but catalyzed by DapB.</text>
</comment>
<dbReference type="NCBIfam" id="TIGR00674">
    <property type="entry name" value="dapA"/>
    <property type="match status" value="1"/>
</dbReference>